<reference evidence="1 2" key="1">
    <citation type="journal article" date="2009" name="Nat. Genet.">
        <title>The genome of the cucumber, Cucumis sativus L.</title>
        <authorList>
            <person name="Huang S."/>
            <person name="Li R."/>
            <person name="Zhang Z."/>
            <person name="Li L."/>
            <person name="Gu X."/>
            <person name="Fan W."/>
            <person name="Lucas W.J."/>
            <person name="Wang X."/>
            <person name="Xie B."/>
            <person name="Ni P."/>
            <person name="Ren Y."/>
            <person name="Zhu H."/>
            <person name="Li J."/>
            <person name="Lin K."/>
            <person name="Jin W."/>
            <person name="Fei Z."/>
            <person name="Li G."/>
            <person name="Staub J."/>
            <person name="Kilian A."/>
            <person name="van der Vossen E.A."/>
            <person name="Wu Y."/>
            <person name="Guo J."/>
            <person name="He J."/>
            <person name="Jia Z."/>
            <person name="Ren Y."/>
            <person name="Tian G."/>
            <person name="Lu Y."/>
            <person name="Ruan J."/>
            <person name="Qian W."/>
            <person name="Wang M."/>
            <person name="Huang Q."/>
            <person name="Li B."/>
            <person name="Xuan Z."/>
            <person name="Cao J."/>
            <person name="Asan"/>
            <person name="Wu Z."/>
            <person name="Zhang J."/>
            <person name="Cai Q."/>
            <person name="Bai Y."/>
            <person name="Zhao B."/>
            <person name="Han Y."/>
            <person name="Li Y."/>
            <person name="Li X."/>
            <person name="Wang S."/>
            <person name="Shi Q."/>
            <person name="Liu S."/>
            <person name="Cho W.K."/>
            <person name="Kim J.Y."/>
            <person name="Xu Y."/>
            <person name="Heller-Uszynska K."/>
            <person name="Miao H."/>
            <person name="Cheng Z."/>
            <person name="Zhang S."/>
            <person name="Wu J."/>
            <person name="Yang Y."/>
            <person name="Kang H."/>
            <person name="Li M."/>
            <person name="Liang H."/>
            <person name="Ren X."/>
            <person name="Shi Z."/>
            <person name="Wen M."/>
            <person name="Jian M."/>
            <person name="Yang H."/>
            <person name="Zhang G."/>
            <person name="Yang Z."/>
            <person name="Chen R."/>
            <person name="Liu S."/>
            <person name="Li J."/>
            <person name="Ma L."/>
            <person name="Liu H."/>
            <person name="Zhou Y."/>
            <person name="Zhao J."/>
            <person name="Fang X."/>
            <person name="Li G."/>
            <person name="Fang L."/>
            <person name="Li Y."/>
            <person name="Liu D."/>
            <person name="Zheng H."/>
            <person name="Zhang Y."/>
            <person name="Qin N."/>
            <person name="Li Z."/>
            <person name="Yang G."/>
            <person name="Yang S."/>
            <person name="Bolund L."/>
            <person name="Kristiansen K."/>
            <person name="Zheng H."/>
            <person name="Li S."/>
            <person name="Zhang X."/>
            <person name="Yang H."/>
            <person name="Wang J."/>
            <person name="Sun R."/>
            <person name="Zhang B."/>
            <person name="Jiang S."/>
            <person name="Wang J."/>
            <person name="Du Y."/>
            <person name="Li S."/>
        </authorList>
    </citation>
    <scope>NUCLEOTIDE SEQUENCE [LARGE SCALE GENOMIC DNA]</scope>
    <source>
        <strain evidence="2">cv. 9930</strain>
    </source>
</reference>
<reference evidence="1 2" key="3">
    <citation type="journal article" date="2010" name="BMC Genomics">
        <title>Transcriptome sequencing and comparative analysis of cucumber flowers with different sex types.</title>
        <authorList>
            <person name="Guo S."/>
            <person name="Zheng Y."/>
            <person name="Joung J.G."/>
            <person name="Liu S."/>
            <person name="Zhang Z."/>
            <person name="Crasta O.R."/>
            <person name="Sobral B.W."/>
            <person name="Xu Y."/>
            <person name="Huang S."/>
            <person name="Fei Z."/>
        </authorList>
    </citation>
    <scope>NUCLEOTIDE SEQUENCE [LARGE SCALE GENOMIC DNA]</scope>
    <source>
        <strain evidence="2">cv. 9930</strain>
    </source>
</reference>
<gene>
    <name evidence="1" type="ORF">Csa_4G499290</name>
</gene>
<dbReference type="Gramene" id="KGN54791">
    <property type="protein sequence ID" value="KGN54791"/>
    <property type="gene ID" value="Csa_4G499290"/>
</dbReference>
<organism evidence="1 2">
    <name type="scientific">Cucumis sativus</name>
    <name type="common">Cucumber</name>
    <dbReference type="NCBI Taxonomy" id="3659"/>
    <lineage>
        <taxon>Eukaryota</taxon>
        <taxon>Viridiplantae</taxon>
        <taxon>Streptophyta</taxon>
        <taxon>Embryophyta</taxon>
        <taxon>Tracheophyta</taxon>
        <taxon>Spermatophyta</taxon>
        <taxon>Magnoliopsida</taxon>
        <taxon>eudicotyledons</taxon>
        <taxon>Gunneridae</taxon>
        <taxon>Pentapetalae</taxon>
        <taxon>rosids</taxon>
        <taxon>fabids</taxon>
        <taxon>Cucurbitales</taxon>
        <taxon>Cucurbitaceae</taxon>
        <taxon>Benincaseae</taxon>
        <taxon>Cucumis</taxon>
    </lineage>
</organism>
<keyword evidence="2" id="KW-1185">Reference proteome</keyword>
<name>A0A0A0L3S9_CUCSA</name>
<accession>A0A0A0L3S9</accession>
<dbReference type="AlphaFoldDB" id="A0A0A0L3S9"/>
<dbReference type="Proteomes" id="UP000029981">
    <property type="component" value="Chromosome 4"/>
</dbReference>
<reference evidence="1 2" key="4">
    <citation type="journal article" date="2011" name="BMC Genomics">
        <title>RNA-Seq improves annotation of protein-coding genes in the cucumber genome.</title>
        <authorList>
            <person name="Li Z."/>
            <person name="Zhang Z."/>
            <person name="Yan P."/>
            <person name="Huang S."/>
            <person name="Fei Z."/>
            <person name="Lin K."/>
        </authorList>
    </citation>
    <scope>NUCLEOTIDE SEQUENCE [LARGE SCALE GENOMIC DNA]</scope>
    <source>
        <strain evidence="2">cv. 9930</strain>
    </source>
</reference>
<reference evidence="1 2" key="2">
    <citation type="journal article" date="2009" name="PLoS ONE">
        <title>An integrated genetic and cytogenetic map of the cucumber genome.</title>
        <authorList>
            <person name="Ren Y."/>
            <person name="Zhang Z."/>
            <person name="Liu J."/>
            <person name="Staub J.E."/>
            <person name="Han Y."/>
            <person name="Cheng Z."/>
            <person name="Li X."/>
            <person name="Lu J."/>
            <person name="Miao H."/>
            <person name="Kang H."/>
            <person name="Xie B."/>
            <person name="Gu X."/>
            <person name="Wang X."/>
            <person name="Du Y."/>
            <person name="Jin W."/>
            <person name="Huang S."/>
        </authorList>
    </citation>
    <scope>NUCLEOTIDE SEQUENCE [LARGE SCALE GENOMIC DNA]</scope>
    <source>
        <strain evidence="2">cv. 9930</strain>
    </source>
</reference>
<sequence length="89" mass="9485">MNVVENANNIAKSYYDAACCHAIKYFLRARSQYVEDSFCGADVAKGSCDADVAEGFGGADIMEGLCDADVTVDFCDVDVAESFYDAGVT</sequence>
<proteinExistence type="predicted"/>
<evidence type="ECO:0000313" key="2">
    <source>
        <dbReference type="Proteomes" id="UP000029981"/>
    </source>
</evidence>
<evidence type="ECO:0000313" key="1">
    <source>
        <dbReference type="EMBL" id="KGN54791.1"/>
    </source>
</evidence>
<protein>
    <submittedName>
        <fullName evidence="1">Uncharacterized protein</fullName>
    </submittedName>
</protein>
<dbReference type="EMBL" id="CM002925">
    <property type="protein sequence ID" value="KGN54791.1"/>
    <property type="molecule type" value="Genomic_DNA"/>
</dbReference>